<gene>
    <name evidence="4" type="ORF">EKH83_15645</name>
</gene>
<accession>A0A4V1KHT5</accession>
<dbReference type="InterPro" id="IPR001322">
    <property type="entry name" value="Lamin_tail_dom"/>
</dbReference>
<dbReference type="Gene3D" id="2.60.40.4070">
    <property type="match status" value="1"/>
</dbReference>
<dbReference type="EMBL" id="RXOC01000011">
    <property type="protein sequence ID" value="RXF68312.1"/>
    <property type="molecule type" value="Genomic_DNA"/>
</dbReference>
<dbReference type="AlphaFoldDB" id="A0A4V1KHT5"/>
<sequence>MKKCLLFFAIFYTNFAFAQFQDSFNDGNFTSSPLWTGSASSFRVNSSAQLQTAKSDSAGIKYLSTESTLSTDVSWEFYIQLNFAPSASNFACIYLISDKQDLNDELQGYYIQIGENGSKDSYDLYKANGGQSELLIDGHDGRAGGSKVMAHIRVNRTKDGKWTLLSKNAGESSYSVEGEAKDPRPIFTTKWFGVQCIYTKSRSDQFIFDDFVIGPIKNDGTPPDNPDPNNPGSGDIEPGDILVNEVLFNPRAEGVDFVEVYNNSGKVLDLANLSIATVKKDSLTSIKAVCPTAYPFSPGSYLVLTTDPDNIRKEYFTENPDAFLKMASMPAFNNDAGTVVLLADSIRIDQFDYNEKMHFPLIKNPDGVSLERVSFNRPANEAGNFRSAAGVVGYATPGYKNSQFAEAIPFEEEIFLNSKTFSPDNDGFEDALMINYKFPQAGKVANITVYNEKGVLIKRLAKNMSLATEGVISWDGLNEDSIKPPVGIYILYIELFDTNGSVKRYRRPCVLAAKL</sequence>
<name>A0A4V1KHT5_9SPHI</name>
<reference evidence="4 5" key="1">
    <citation type="submission" date="2018-12" db="EMBL/GenBank/DDBJ databases">
        <title>The Draft Genome Sequence of the Soil Bacterium Pedobacter tournemirensis R1.</title>
        <authorList>
            <person name="He J."/>
        </authorList>
    </citation>
    <scope>NUCLEOTIDE SEQUENCE [LARGE SCALE GENOMIC DNA]</scope>
    <source>
        <strain evidence="4 5">R1</strain>
    </source>
</reference>
<evidence type="ECO:0000256" key="1">
    <source>
        <dbReference type="SAM" id="MobiDB-lite"/>
    </source>
</evidence>
<dbReference type="Pfam" id="PF00932">
    <property type="entry name" value="LTD"/>
    <property type="match status" value="1"/>
</dbReference>
<keyword evidence="2" id="KW-0732">Signal</keyword>
<feature type="signal peptide" evidence="2">
    <location>
        <begin position="1"/>
        <end position="18"/>
    </location>
</feature>
<evidence type="ECO:0000256" key="2">
    <source>
        <dbReference type="SAM" id="SignalP"/>
    </source>
</evidence>
<dbReference type="Proteomes" id="UP000290848">
    <property type="component" value="Unassembled WGS sequence"/>
</dbReference>
<proteinExistence type="predicted"/>
<evidence type="ECO:0000259" key="3">
    <source>
        <dbReference type="Pfam" id="PF00932"/>
    </source>
</evidence>
<organism evidence="4 5">
    <name type="scientific">Arcticibacter tournemirensis</name>
    <dbReference type="NCBI Taxonomy" id="699437"/>
    <lineage>
        <taxon>Bacteria</taxon>
        <taxon>Pseudomonadati</taxon>
        <taxon>Bacteroidota</taxon>
        <taxon>Sphingobacteriia</taxon>
        <taxon>Sphingobacteriales</taxon>
        <taxon>Sphingobacteriaceae</taxon>
        <taxon>Arcticibacter</taxon>
    </lineage>
</organism>
<feature type="domain" description="LTD" evidence="3">
    <location>
        <begin position="238"/>
        <end position="354"/>
    </location>
</feature>
<evidence type="ECO:0000313" key="5">
    <source>
        <dbReference type="Proteomes" id="UP000290848"/>
    </source>
</evidence>
<feature type="region of interest" description="Disordered" evidence="1">
    <location>
        <begin position="217"/>
        <end position="236"/>
    </location>
</feature>
<protein>
    <submittedName>
        <fullName evidence="4">Lamin tail domain-containing protein</fullName>
    </submittedName>
</protein>
<feature type="chain" id="PRO_5020345666" evidence="2">
    <location>
        <begin position="19"/>
        <end position="515"/>
    </location>
</feature>
<evidence type="ECO:0000313" key="4">
    <source>
        <dbReference type="EMBL" id="RXF68312.1"/>
    </source>
</evidence>
<comment type="caution">
    <text evidence="4">The sequence shown here is derived from an EMBL/GenBank/DDBJ whole genome shotgun (WGS) entry which is preliminary data.</text>
</comment>
<dbReference type="RefSeq" id="WP_128770394.1">
    <property type="nucleotide sequence ID" value="NZ_RXOC01000011.1"/>
</dbReference>